<feature type="region of interest" description="Disordered" evidence="1">
    <location>
        <begin position="1"/>
        <end position="41"/>
    </location>
</feature>
<organism evidence="2 3">
    <name type="scientific">Streptomyces stramineus</name>
    <dbReference type="NCBI Taxonomy" id="173861"/>
    <lineage>
        <taxon>Bacteria</taxon>
        <taxon>Bacillati</taxon>
        <taxon>Actinomycetota</taxon>
        <taxon>Actinomycetes</taxon>
        <taxon>Kitasatosporales</taxon>
        <taxon>Streptomycetaceae</taxon>
        <taxon>Streptomyces</taxon>
    </lineage>
</organism>
<comment type="caution">
    <text evidence="2">The sequence shown here is derived from an EMBL/GenBank/DDBJ whole genome shotgun (WGS) entry which is preliminary data.</text>
</comment>
<accession>A0ABN1AZC6</accession>
<dbReference type="EMBL" id="BAAAHB010000096">
    <property type="protein sequence ID" value="GAA0487074.1"/>
    <property type="molecule type" value="Genomic_DNA"/>
</dbReference>
<protein>
    <recommendedName>
        <fullName evidence="4">Tyr recombinase domain-containing protein</fullName>
    </recommendedName>
</protein>
<gene>
    <name evidence="2" type="ORF">GCM10009544_55490</name>
</gene>
<dbReference type="Proteomes" id="UP001499895">
    <property type="component" value="Unassembled WGS sequence"/>
</dbReference>
<evidence type="ECO:0008006" key="4">
    <source>
        <dbReference type="Google" id="ProtNLM"/>
    </source>
</evidence>
<feature type="region of interest" description="Disordered" evidence="1">
    <location>
        <begin position="109"/>
        <end position="138"/>
    </location>
</feature>
<feature type="compositionally biased region" description="Basic and acidic residues" evidence="1">
    <location>
        <begin position="1"/>
        <end position="11"/>
    </location>
</feature>
<name>A0ABN1AZC6_9ACTN</name>
<keyword evidence="3" id="KW-1185">Reference proteome</keyword>
<evidence type="ECO:0000313" key="3">
    <source>
        <dbReference type="Proteomes" id="UP001499895"/>
    </source>
</evidence>
<sequence length="197" mass="20972">MERRNAADAAHRVSGQDPDLHHRPVPGSAGGAVAGVPRPRRHLSRETITQLAAWLGHSDPAFTLRTYVHFTSKSGARGMAALGSLPAFAVRAAVRTQAGGRALRRILPRFSPAPRKKPRRSLFSQVRRGEGRTSRPVRRVLSPGGLAALGEAAIHLDLPLPTGSCGLPADSGWQPSSVRAGPSWDGPILTLLRVGFT</sequence>
<proteinExistence type="predicted"/>
<reference evidence="2 3" key="1">
    <citation type="journal article" date="2019" name="Int. J. Syst. Evol. Microbiol.">
        <title>The Global Catalogue of Microorganisms (GCM) 10K type strain sequencing project: providing services to taxonomists for standard genome sequencing and annotation.</title>
        <authorList>
            <consortium name="The Broad Institute Genomics Platform"/>
            <consortium name="The Broad Institute Genome Sequencing Center for Infectious Disease"/>
            <person name="Wu L."/>
            <person name="Ma J."/>
        </authorList>
    </citation>
    <scope>NUCLEOTIDE SEQUENCE [LARGE SCALE GENOMIC DNA]</scope>
    <source>
        <strain evidence="2 3">JCM 10649</strain>
    </source>
</reference>
<evidence type="ECO:0000256" key="1">
    <source>
        <dbReference type="SAM" id="MobiDB-lite"/>
    </source>
</evidence>
<evidence type="ECO:0000313" key="2">
    <source>
        <dbReference type="EMBL" id="GAA0487074.1"/>
    </source>
</evidence>